<dbReference type="InterPro" id="IPR036855">
    <property type="entry name" value="Znf_CCCH_sf"/>
</dbReference>
<dbReference type="InterPro" id="IPR045877">
    <property type="entry name" value="ZFP36-like"/>
</dbReference>
<evidence type="ECO:0000313" key="9">
    <source>
        <dbReference type="Proteomes" id="UP000187209"/>
    </source>
</evidence>
<keyword evidence="1 5" id="KW-0479">Metal-binding</keyword>
<feature type="zinc finger region" description="C3H1-type" evidence="5">
    <location>
        <begin position="17"/>
        <end position="44"/>
    </location>
</feature>
<name>A0A1R2CQ95_9CILI</name>
<evidence type="ECO:0000259" key="7">
    <source>
        <dbReference type="PROSITE" id="PS50103"/>
    </source>
</evidence>
<evidence type="ECO:0000313" key="8">
    <source>
        <dbReference type="EMBL" id="OMJ91140.1"/>
    </source>
</evidence>
<keyword evidence="9" id="KW-1185">Reference proteome</keyword>
<dbReference type="SUPFAM" id="SSF90229">
    <property type="entry name" value="CCCH zinc finger"/>
    <property type="match status" value="2"/>
</dbReference>
<feature type="domain" description="C3H1-type" evidence="7">
    <location>
        <begin position="55"/>
        <end position="83"/>
    </location>
</feature>
<dbReference type="Gene3D" id="4.10.1000.10">
    <property type="entry name" value="Zinc finger, CCCH-type"/>
    <property type="match status" value="2"/>
</dbReference>
<sequence>MEYFLLKPKRETDFKAKYKTEICRNWTQGLCEFGDKCTFAHGYHELRIKDYLTVNYRTKKCKQFHEQGFCQYGSRCQFIHREHSSEPFIPDLRKKDHSPETASSSPRTMENYAKETTRRLPIFIKLTEEIN</sequence>
<dbReference type="InterPro" id="IPR000571">
    <property type="entry name" value="Znf_CCCH"/>
</dbReference>
<dbReference type="GO" id="GO:0003729">
    <property type="term" value="F:mRNA binding"/>
    <property type="evidence" value="ECO:0007669"/>
    <property type="project" value="InterPro"/>
</dbReference>
<dbReference type="GO" id="GO:0010468">
    <property type="term" value="P:regulation of gene expression"/>
    <property type="evidence" value="ECO:0007669"/>
    <property type="project" value="UniProtKB-ARBA"/>
</dbReference>
<dbReference type="Pfam" id="PF18044">
    <property type="entry name" value="zf-CCCH_4"/>
    <property type="match status" value="1"/>
</dbReference>
<dbReference type="GO" id="GO:0008270">
    <property type="term" value="F:zinc ion binding"/>
    <property type="evidence" value="ECO:0007669"/>
    <property type="project" value="UniProtKB-KW"/>
</dbReference>
<dbReference type="Pfam" id="PF00642">
    <property type="entry name" value="zf-CCCH"/>
    <property type="match status" value="1"/>
</dbReference>
<evidence type="ECO:0000256" key="4">
    <source>
        <dbReference type="ARBA" id="ARBA00022833"/>
    </source>
</evidence>
<keyword evidence="3 5" id="KW-0863">Zinc-finger</keyword>
<feature type="region of interest" description="Disordered" evidence="6">
    <location>
        <begin position="87"/>
        <end position="111"/>
    </location>
</feature>
<dbReference type="EMBL" id="MPUH01000088">
    <property type="protein sequence ID" value="OMJ91140.1"/>
    <property type="molecule type" value="Genomic_DNA"/>
</dbReference>
<comment type="caution">
    <text evidence="8">The sequence shown here is derived from an EMBL/GenBank/DDBJ whole genome shotgun (WGS) entry which is preliminary data.</text>
</comment>
<feature type="zinc finger region" description="C3H1-type" evidence="5">
    <location>
        <begin position="55"/>
        <end position="83"/>
    </location>
</feature>
<evidence type="ECO:0000256" key="2">
    <source>
        <dbReference type="ARBA" id="ARBA00022737"/>
    </source>
</evidence>
<protein>
    <recommendedName>
        <fullName evidence="7">C3H1-type domain-containing protein</fullName>
    </recommendedName>
</protein>
<evidence type="ECO:0000256" key="6">
    <source>
        <dbReference type="SAM" id="MobiDB-lite"/>
    </source>
</evidence>
<dbReference type="FunFam" id="4.10.1000.10:FF:000001">
    <property type="entry name" value="zinc finger CCCH domain-containing protein 15-like"/>
    <property type="match status" value="1"/>
</dbReference>
<feature type="domain" description="C3H1-type" evidence="7">
    <location>
        <begin position="17"/>
        <end position="44"/>
    </location>
</feature>
<feature type="compositionally biased region" description="Basic and acidic residues" evidence="6">
    <location>
        <begin position="87"/>
        <end position="99"/>
    </location>
</feature>
<dbReference type="InterPro" id="IPR041367">
    <property type="entry name" value="Znf-CCCH_4"/>
</dbReference>
<reference evidence="8 9" key="1">
    <citation type="submission" date="2016-11" db="EMBL/GenBank/DDBJ databases">
        <title>The macronuclear genome of Stentor coeruleus: a giant cell with tiny introns.</title>
        <authorList>
            <person name="Slabodnick M."/>
            <person name="Ruby J.G."/>
            <person name="Reiff S.B."/>
            <person name="Swart E.C."/>
            <person name="Gosai S."/>
            <person name="Prabakaran S."/>
            <person name="Witkowska E."/>
            <person name="Larue G.E."/>
            <person name="Fisher S."/>
            <person name="Freeman R.M."/>
            <person name="Gunawardena J."/>
            <person name="Chu W."/>
            <person name="Stover N.A."/>
            <person name="Gregory B.D."/>
            <person name="Nowacki M."/>
            <person name="Derisi J."/>
            <person name="Roy S.W."/>
            <person name="Marshall W.F."/>
            <person name="Sood P."/>
        </authorList>
    </citation>
    <scope>NUCLEOTIDE SEQUENCE [LARGE SCALE GENOMIC DNA]</scope>
    <source>
        <strain evidence="8">WM001</strain>
    </source>
</reference>
<dbReference type="PANTHER" id="PTHR12547:SF18">
    <property type="entry name" value="PROTEIN TIS11"/>
    <property type="match status" value="1"/>
</dbReference>
<evidence type="ECO:0000256" key="3">
    <source>
        <dbReference type="ARBA" id="ARBA00022771"/>
    </source>
</evidence>
<keyword evidence="2" id="KW-0677">Repeat</keyword>
<dbReference type="FunFam" id="4.10.1000.10:FF:000018">
    <property type="entry name" value="Zinc finger protein"/>
    <property type="match status" value="1"/>
</dbReference>
<dbReference type="Proteomes" id="UP000187209">
    <property type="component" value="Unassembled WGS sequence"/>
</dbReference>
<gene>
    <name evidence="8" type="ORF">SteCoe_6404</name>
</gene>
<dbReference type="PROSITE" id="PS50103">
    <property type="entry name" value="ZF_C3H1"/>
    <property type="match status" value="2"/>
</dbReference>
<evidence type="ECO:0000256" key="1">
    <source>
        <dbReference type="ARBA" id="ARBA00022723"/>
    </source>
</evidence>
<accession>A0A1R2CQ95</accession>
<keyword evidence="4 5" id="KW-0862">Zinc</keyword>
<dbReference type="AlphaFoldDB" id="A0A1R2CQ95"/>
<organism evidence="8 9">
    <name type="scientific">Stentor coeruleus</name>
    <dbReference type="NCBI Taxonomy" id="5963"/>
    <lineage>
        <taxon>Eukaryota</taxon>
        <taxon>Sar</taxon>
        <taxon>Alveolata</taxon>
        <taxon>Ciliophora</taxon>
        <taxon>Postciliodesmatophora</taxon>
        <taxon>Heterotrichea</taxon>
        <taxon>Heterotrichida</taxon>
        <taxon>Stentoridae</taxon>
        <taxon>Stentor</taxon>
    </lineage>
</organism>
<dbReference type="SMART" id="SM00356">
    <property type="entry name" value="ZnF_C3H1"/>
    <property type="match status" value="2"/>
</dbReference>
<dbReference type="OrthoDB" id="410307at2759"/>
<evidence type="ECO:0000256" key="5">
    <source>
        <dbReference type="PROSITE-ProRule" id="PRU00723"/>
    </source>
</evidence>
<dbReference type="PANTHER" id="PTHR12547">
    <property type="entry name" value="CCCH ZINC FINGER/TIS11-RELATED"/>
    <property type="match status" value="1"/>
</dbReference>
<proteinExistence type="predicted"/>